<reference evidence="1 2" key="1">
    <citation type="journal article" date="2019" name="Nat. Ecol. Evol.">
        <title>Megaphylogeny resolves global patterns of mushroom evolution.</title>
        <authorList>
            <person name="Varga T."/>
            <person name="Krizsan K."/>
            <person name="Foldi C."/>
            <person name="Dima B."/>
            <person name="Sanchez-Garcia M."/>
            <person name="Sanchez-Ramirez S."/>
            <person name="Szollosi G.J."/>
            <person name="Szarkandi J.G."/>
            <person name="Papp V."/>
            <person name="Albert L."/>
            <person name="Andreopoulos W."/>
            <person name="Angelini C."/>
            <person name="Antonin V."/>
            <person name="Barry K.W."/>
            <person name="Bougher N.L."/>
            <person name="Buchanan P."/>
            <person name="Buyck B."/>
            <person name="Bense V."/>
            <person name="Catcheside P."/>
            <person name="Chovatia M."/>
            <person name="Cooper J."/>
            <person name="Damon W."/>
            <person name="Desjardin D."/>
            <person name="Finy P."/>
            <person name="Geml J."/>
            <person name="Haridas S."/>
            <person name="Hughes K."/>
            <person name="Justo A."/>
            <person name="Karasinski D."/>
            <person name="Kautmanova I."/>
            <person name="Kiss B."/>
            <person name="Kocsube S."/>
            <person name="Kotiranta H."/>
            <person name="LaButti K.M."/>
            <person name="Lechner B.E."/>
            <person name="Liimatainen K."/>
            <person name="Lipzen A."/>
            <person name="Lukacs Z."/>
            <person name="Mihaltcheva S."/>
            <person name="Morgado L.N."/>
            <person name="Niskanen T."/>
            <person name="Noordeloos M.E."/>
            <person name="Ohm R.A."/>
            <person name="Ortiz-Santana B."/>
            <person name="Ovrebo C."/>
            <person name="Racz N."/>
            <person name="Riley R."/>
            <person name="Savchenko A."/>
            <person name="Shiryaev A."/>
            <person name="Soop K."/>
            <person name="Spirin V."/>
            <person name="Szebenyi C."/>
            <person name="Tomsovsky M."/>
            <person name="Tulloss R.E."/>
            <person name="Uehling J."/>
            <person name="Grigoriev I.V."/>
            <person name="Vagvolgyi C."/>
            <person name="Papp T."/>
            <person name="Martin F.M."/>
            <person name="Miettinen O."/>
            <person name="Hibbett D.S."/>
            <person name="Nagy L.G."/>
        </authorList>
    </citation>
    <scope>NUCLEOTIDE SEQUENCE [LARGE SCALE GENOMIC DNA]</scope>
    <source>
        <strain evidence="1 2">HHB13444</strain>
    </source>
</reference>
<evidence type="ECO:0000313" key="2">
    <source>
        <dbReference type="Proteomes" id="UP000308197"/>
    </source>
</evidence>
<protein>
    <submittedName>
        <fullName evidence="1">Uncharacterized protein</fullName>
    </submittedName>
</protein>
<dbReference type="Proteomes" id="UP000308197">
    <property type="component" value="Unassembled WGS sequence"/>
</dbReference>
<evidence type="ECO:0000313" key="1">
    <source>
        <dbReference type="EMBL" id="TFK89587.1"/>
    </source>
</evidence>
<proteinExistence type="predicted"/>
<dbReference type="EMBL" id="ML211071">
    <property type="protein sequence ID" value="TFK89587.1"/>
    <property type="molecule type" value="Genomic_DNA"/>
</dbReference>
<organism evidence="1 2">
    <name type="scientific">Polyporus arcularius HHB13444</name>
    <dbReference type="NCBI Taxonomy" id="1314778"/>
    <lineage>
        <taxon>Eukaryota</taxon>
        <taxon>Fungi</taxon>
        <taxon>Dikarya</taxon>
        <taxon>Basidiomycota</taxon>
        <taxon>Agaricomycotina</taxon>
        <taxon>Agaricomycetes</taxon>
        <taxon>Polyporales</taxon>
        <taxon>Polyporaceae</taxon>
        <taxon>Polyporus</taxon>
    </lineage>
</organism>
<dbReference type="InParanoid" id="A0A5C3PKG2"/>
<keyword evidence="2" id="KW-1185">Reference proteome</keyword>
<dbReference type="AlphaFoldDB" id="A0A5C3PKG2"/>
<sequence>MSWCLHVFVHRRRRLSLAPSSYRINTSDLRPARVPYTCSAKTDRENVPRRVRGFVSKKLLERTTWDIVQRCRHLAAMYCSGRSSTGTVVCRAGRTTDQALNVHNIRPIILTASSLAHVLYRVHQSGSSALLPCSSRDNSERRGAVRALSRCTRTTQTSRFFS</sequence>
<gene>
    <name evidence="1" type="ORF">K466DRAFT_19355</name>
</gene>
<name>A0A5C3PKG2_9APHY</name>
<accession>A0A5C3PKG2</accession>